<evidence type="ECO:0000313" key="2">
    <source>
        <dbReference type="EMBL" id="GLD68677.1"/>
    </source>
</evidence>
<organism evidence="2 3">
    <name type="scientific">Lates japonicus</name>
    <name type="common">Japanese lates</name>
    <dbReference type="NCBI Taxonomy" id="270547"/>
    <lineage>
        <taxon>Eukaryota</taxon>
        <taxon>Metazoa</taxon>
        <taxon>Chordata</taxon>
        <taxon>Craniata</taxon>
        <taxon>Vertebrata</taxon>
        <taxon>Euteleostomi</taxon>
        <taxon>Actinopterygii</taxon>
        <taxon>Neopterygii</taxon>
        <taxon>Teleostei</taxon>
        <taxon>Neoteleostei</taxon>
        <taxon>Acanthomorphata</taxon>
        <taxon>Carangaria</taxon>
        <taxon>Carangaria incertae sedis</taxon>
        <taxon>Centropomidae</taxon>
        <taxon>Lates</taxon>
    </lineage>
</organism>
<accession>A0AAD3NBA2</accession>
<evidence type="ECO:0000256" key="1">
    <source>
        <dbReference type="SAM" id="MobiDB-lite"/>
    </source>
</evidence>
<proteinExistence type="predicted"/>
<dbReference type="Proteomes" id="UP001279410">
    <property type="component" value="Unassembled WGS sequence"/>
</dbReference>
<feature type="compositionally biased region" description="Basic and acidic residues" evidence="1">
    <location>
        <begin position="31"/>
        <end position="41"/>
    </location>
</feature>
<feature type="region of interest" description="Disordered" evidence="1">
    <location>
        <begin position="26"/>
        <end position="45"/>
    </location>
</feature>
<protein>
    <submittedName>
        <fullName evidence="2">Uncharacterized protein</fullName>
    </submittedName>
</protein>
<keyword evidence="3" id="KW-1185">Reference proteome</keyword>
<gene>
    <name evidence="2" type="ORF">AKAME5_001999000</name>
</gene>
<dbReference type="AlphaFoldDB" id="A0AAD3NBA2"/>
<comment type="caution">
    <text evidence="2">The sequence shown here is derived from an EMBL/GenBank/DDBJ whole genome shotgun (WGS) entry which is preliminary data.</text>
</comment>
<sequence length="86" mass="9772">MKKCPSAQSLSVGSPFLQLRKSLSVQSFGSEQKKKKDRSADYRPAAADRFLQRSLSVEDVGRPRSLRSVRIDLKNSTDRTKRTWTT</sequence>
<name>A0AAD3NBA2_LATJO</name>
<dbReference type="EMBL" id="BRZM01000144">
    <property type="protein sequence ID" value="GLD68677.1"/>
    <property type="molecule type" value="Genomic_DNA"/>
</dbReference>
<evidence type="ECO:0000313" key="3">
    <source>
        <dbReference type="Proteomes" id="UP001279410"/>
    </source>
</evidence>
<reference evidence="2" key="1">
    <citation type="submission" date="2022-08" db="EMBL/GenBank/DDBJ databases">
        <title>Genome sequencing of akame (Lates japonicus).</title>
        <authorList>
            <person name="Hashiguchi Y."/>
            <person name="Takahashi H."/>
        </authorList>
    </citation>
    <scope>NUCLEOTIDE SEQUENCE</scope>
    <source>
        <strain evidence="2">Kochi</strain>
    </source>
</reference>